<dbReference type="AlphaFoldDB" id="A0A8J5RWP3"/>
<feature type="compositionally biased region" description="Basic residues" evidence="1">
    <location>
        <begin position="120"/>
        <end position="130"/>
    </location>
</feature>
<keyword evidence="2" id="KW-1133">Transmembrane helix</keyword>
<feature type="transmembrane region" description="Helical" evidence="2">
    <location>
        <begin position="31"/>
        <end position="55"/>
    </location>
</feature>
<feature type="region of interest" description="Disordered" evidence="1">
    <location>
        <begin position="92"/>
        <end position="130"/>
    </location>
</feature>
<reference evidence="3" key="1">
    <citation type="journal article" date="2021" name="bioRxiv">
        <title>Whole Genome Assembly and Annotation of Northern Wild Rice, Zizania palustris L., Supports a Whole Genome Duplication in the Zizania Genus.</title>
        <authorList>
            <person name="Haas M."/>
            <person name="Kono T."/>
            <person name="Macchietto M."/>
            <person name="Millas R."/>
            <person name="McGilp L."/>
            <person name="Shao M."/>
            <person name="Duquette J."/>
            <person name="Hirsch C.N."/>
            <person name="Kimball J."/>
        </authorList>
    </citation>
    <scope>NUCLEOTIDE SEQUENCE</scope>
    <source>
        <tissue evidence="3">Fresh leaf tissue</tissue>
    </source>
</reference>
<gene>
    <name evidence="3" type="ORF">GUJ93_ZPchr0001g31770</name>
</gene>
<name>A0A8J5RWP3_ZIZPA</name>
<protein>
    <submittedName>
        <fullName evidence="3">Uncharacterized protein</fullName>
    </submittedName>
</protein>
<evidence type="ECO:0000313" key="4">
    <source>
        <dbReference type="Proteomes" id="UP000729402"/>
    </source>
</evidence>
<sequence length="130" mass="13856">MYVNGVCRVGLREIRVVGNCSRGARRDGLNASLGVVFSGASPVWSLCILAIWAHLAVSRCGVGVNTASCGFTPNHSSYFRCGAAGPTCPGDPRRKGSFQQLGSRRPHPVHVDHGGGAPTPRRRTKTRTTR</sequence>
<evidence type="ECO:0000256" key="1">
    <source>
        <dbReference type="SAM" id="MobiDB-lite"/>
    </source>
</evidence>
<keyword evidence="2" id="KW-0812">Transmembrane</keyword>
<comment type="caution">
    <text evidence="3">The sequence shown here is derived from an EMBL/GenBank/DDBJ whole genome shotgun (WGS) entry which is preliminary data.</text>
</comment>
<keyword evidence="4" id="KW-1185">Reference proteome</keyword>
<dbReference type="EMBL" id="JAAALK010000288">
    <property type="protein sequence ID" value="KAG8054779.1"/>
    <property type="molecule type" value="Genomic_DNA"/>
</dbReference>
<reference evidence="3" key="2">
    <citation type="submission" date="2021-02" db="EMBL/GenBank/DDBJ databases">
        <authorList>
            <person name="Kimball J.A."/>
            <person name="Haas M.W."/>
            <person name="Macchietto M."/>
            <person name="Kono T."/>
            <person name="Duquette J."/>
            <person name="Shao M."/>
        </authorList>
    </citation>
    <scope>NUCLEOTIDE SEQUENCE</scope>
    <source>
        <tissue evidence="3">Fresh leaf tissue</tissue>
    </source>
</reference>
<organism evidence="3 4">
    <name type="scientific">Zizania palustris</name>
    <name type="common">Northern wild rice</name>
    <dbReference type="NCBI Taxonomy" id="103762"/>
    <lineage>
        <taxon>Eukaryota</taxon>
        <taxon>Viridiplantae</taxon>
        <taxon>Streptophyta</taxon>
        <taxon>Embryophyta</taxon>
        <taxon>Tracheophyta</taxon>
        <taxon>Spermatophyta</taxon>
        <taxon>Magnoliopsida</taxon>
        <taxon>Liliopsida</taxon>
        <taxon>Poales</taxon>
        <taxon>Poaceae</taxon>
        <taxon>BOP clade</taxon>
        <taxon>Oryzoideae</taxon>
        <taxon>Oryzeae</taxon>
        <taxon>Zizaniinae</taxon>
        <taxon>Zizania</taxon>
    </lineage>
</organism>
<accession>A0A8J5RWP3</accession>
<evidence type="ECO:0000313" key="3">
    <source>
        <dbReference type="EMBL" id="KAG8054779.1"/>
    </source>
</evidence>
<evidence type="ECO:0000256" key="2">
    <source>
        <dbReference type="SAM" id="Phobius"/>
    </source>
</evidence>
<keyword evidence="2" id="KW-0472">Membrane</keyword>
<proteinExistence type="predicted"/>
<dbReference type="Proteomes" id="UP000729402">
    <property type="component" value="Unassembled WGS sequence"/>
</dbReference>